<dbReference type="PROSITE" id="PS51257">
    <property type="entry name" value="PROKAR_LIPOPROTEIN"/>
    <property type="match status" value="1"/>
</dbReference>
<keyword evidence="2" id="KW-1185">Reference proteome</keyword>
<evidence type="ECO:0000313" key="2">
    <source>
        <dbReference type="Proteomes" id="UP000518300"/>
    </source>
</evidence>
<comment type="caution">
    <text evidence="1">The sequence shown here is derived from an EMBL/GenBank/DDBJ whole genome shotgun (WGS) entry which is preliminary data.</text>
</comment>
<protein>
    <recommendedName>
        <fullName evidence="3">Lipoprotein</fullName>
    </recommendedName>
</protein>
<dbReference type="Proteomes" id="UP000518300">
    <property type="component" value="Unassembled WGS sequence"/>
</dbReference>
<name>A0A848LU10_9BACT</name>
<dbReference type="AlphaFoldDB" id="A0A848LU10"/>
<gene>
    <name evidence="1" type="ORF">HG543_39925</name>
</gene>
<evidence type="ECO:0000313" key="1">
    <source>
        <dbReference type="EMBL" id="NMO20973.1"/>
    </source>
</evidence>
<reference evidence="1 2" key="1">
    <citation type="submission" date="2020-04" db="EMBL/GenBank/DDBJ databases">
        <title>Draft genome of Pyxidicoccus fallax type strain.</title>
        <authorList>
            <person name="Whitworth D.E."/>
        </authorList>
    </citation>
    <scope>NUCLEOTIDE SEQUENCE [LARGE SCALE GENOMIC DNA]</scope>
    <source>
        <strain evidence="1 2">DSM 14698</strain>
    </source>
</reference>
<accession>A0A848LU10</accession>
<evidence type="ECO:0008006" key="3">
    <source>
        <dbReference type="Google" id="ProtNLM"/>
    </source>
</evidence>
<proteinExistence type="predicted"/>
<dbReference type="EMBL" id="JABBJJ010000285">
    <property type="protein sequence ID" value="NMO20973.1"/>
    <property type="molecule type" value="Genomic_DNA"/>
</dbReference>
<organism evidence="1 2">
    <name type="scientific">Pyxidicoccus fallax</name>
    <dbReference type="NCBI Taxonomy" id="394095"/>
    <lineage>
        <taxon>Bacteria</taxon>
        <taxon>Pseudomonadati</taxon>
        <taxon>Myxococcota</taxon>
        <taxon>Myxococcia</taxon>
        <taxon>Myxococcales</taxon>
        <taxon>Cystobacterineae</taxon>
        <taxon>Myxococcaceae</taxon>
        <taxon>Pyxidicoccus</taxon>
    </lineage>
</organism>
<dbReference type="RefSeq" id="WP_169350176.1">
    <property type="nucleotide sequence ID" value="NZ_JABBJJ010000285.1"/>
</dbReference>
<sequence length="200" mass="21665">MRWVVLGSLLFVGGCATSRADLDVRVREDANGLARYEGALAGPYDDVDELAEAGCERMVGLGASLGYCAVFFSAPDDEGRDRWFIGHVADLTGGRRGEDRTCTLPIDLVEPSGVEVLSLQGRREGPAWRPTRFLNQRTGATWARDVLVFSLEGSGKCTVYGFVGFSRVVTVSHGDGFRPVATVYDERGAMQVLAGSEWLP</sequence>